<evidence type="ECO:0000256" key="3">
    <source>
        <dbReference type="PROSITE-ProRule" id="PRU01106"/>
    </source>
</evidence>
<comment type="similarity">
    <text evidence="1">Belongs to the acyl coenzyme A hydrolase family.</text>
</comment>
<accession>A0A6M1SEB2</accession>
<dbReference type="GO" id="GO:0009062">
    <property type="term" value="P:fatty acid catabolic process"/>
    <property type="evidence" value="ECO:0007669"/>
    <property type="project" value="TreeGrafter"/>
</dbReference>
<comment type="caution">
    <text evidence="5">The sequence shown here is derived from an EMBL/GenBank/DDBJ whole genome shotgun (WGS) entry which is preliminary data.</text>
</comment>
<dbReference type="PROSITE" id="PS51770">
    <property type="entry name" value="HOTDOG_ACOT"/>
    <property type="match status" value="1"/>
</dbReference>
<reference evidence="5 6" key="2">
    <citation type="submission" date="2020-03" db="EMBL/GenBank/DDBJ databases">
        <title>Devosia chinhatensis sp. nov., isolated from a hexachlorocyclohexane (HCH) dump site in India.</title>
        <authorList>
            <person name="Kumar M."/>
            <person name="Lal R."/>
        </authorList>
    </citation>
    <scope>NUCLEOTIDE SEQUENCE [LARGE SCALE GENOMIC DNA]</scope>
    <source>
        <strain evidence="5 6">H239</strain>
    </source>
</reference>
<sequence>MMEKTTTGPQGSLTIRTLAMPADTNPAGDIFGGWVMSQMDIAGAIAAVERVRGRVVTVAVEAMTFIAPVKVGDVLCVYTRIERVGTTSVTVGIEAWVRRNRLDDRQQVTEARFVYVSLDENGQKRAIAAE</sequence>
<dbReference type="GO" id="GO:0006637">
    <property type="term" value="P:acyl-CoA metabolic process"/>
    <property type="evidence" value="ECO:0007669"/>
    <property type="project" value="TreeGrafter"/>
</dbReference>
<dbReference type="AlphaFoldDB" id="A0A6M1SEB2"/>
<dbReference type="Gene3D" id="3.10.129.10">
    <property type="entry name" value="Hotdog Thioesterase"/>
    <property type="match status" value="1"/>
</dbReference>
<gene>
    <name evidence="5" type="ORF">G5575_11475</name>
</gene>
<dbReference type="InterPro" id="IPR033120">
    <property type="entry name" value="HOTDOG_ACOT"/>
</dbReference>
<keyword evidence="2 3" id="KW-0378">Hydrolase</keyword>
<organism evidence="5 6">
    <name type="scientific">Devosia aurantiaca</name>
    <dbReference type="NCBI Taxonomy" id="2714858"/>
    <lineage>
        <taxon>Bacteria</taxon>
        <taxon>Pseudomonadati</taxon>
        <taxon>Pseudomonadota</taxon>
        <taxon>Alphaproteobacteria</taxon>
        <taxon>Hyphomicrobiales</taxon>
        <taxon>Devosiaceae</taxon>
        <taxon>Devosia</taxon>
    </lineage>
</organism>
<dbReference type="EMBL" id="JAALFG010000002">
    <property type="protein sequence ID" value="NGP18199.1"/>
    <property type="molecule type" value="Genomic_DNA"/>
</dbReference>
<dbReference type="InterPro" id="IPR040170">
    <property type="entry name" value="Cytosol_ACT"/>
</dbReference>
<name>A0A6M1SEB2_9HYPH</name>
<evidence type="ECO:0000256" key="2">
    <source>
        <dbReference type="ARBA" id="ARBA00022801"/>
    </source>
</evidence>
<keyword evidence="6" id="KW-1185">Reference proteome</keyword>
<protein>
    <submittedName>
        <fullName evidence="5">Acyl-CoA thioesterase</fullName>
    </submittedName>
</protein>
<evidence type="ECO:0000259" key="4">
    <source>
        <dbReference type="PROSITE" id="PS51770"/>
    </source>
</evidence>
<dbReference type="SUPFAM" id="SSF54637">
    <property type="entry name" value="Thioesterase/thiol ester dehydrase-isomerase"/>
    <property type="match status" value="1"/>
</dbReference>
<evidence type="ECO:0000313" key="5">
    <source>
        <dbReference type="EMBL" id="NGP18199.1"/>
    </source>
</evidence>
<proteinExistence type="inferred from homology"/>
<dbReference type="Pfam" id="PF03061">
    <property type="entry name" value="4HBT"/>
    <property type="match status" value="1"/>
</dbReference>
<dbReference type="PANTHER" id="PTHR11049:SF5">
    <property type="entry name" value="ACYL-COA THIOESTER HYDROLASE YCIA"/>
    <property type="match status" value="1"/>
</dbReference>
<dbReference type="PANTHER" id="PTHR11049">
    <property type="entry name" value="ACYL COENZYME A THIOESTER HYDROLASE"/>
    <property type="match status" value="1"/>
</dbReference>
<feature type="domain" description="HotDog ACOT-type" evidence="4">
    <location>
        <begin position="9"/>
        <end position="121"/>
    </location>
</feature>
<dbReference type="GO" id="GO:0005829">
    <property type="term" value="C:cytosol"/>
    <property type="evidence" value="ECO:0007669"/>
    <property type="project" value="TreeGrafter"/>
</dbReference>
<dbReference type="CDD" id="cd03442">
    <property type="entry name" value="BFIT_BACH"/>
    <property type="match status" value="1"/>
</dbReference>
<evidence type="ECO:0000313" key="6">
    <source>
        <dbReference type="Proteomes" id="UP000474802"/>
    </source>
</evidence>
<dbReference type="Proteomes" id="UP000474802">
    <property type="component" value="Unassembled WGS sequence"/>
</dbReference>
<dbReference type="GO" id="GO:0052816">
    <property type="term" value="F:long-chain fatty acyl-CoA hydrolase activity"/>
    <property type="evidence" value="ECO:0007669"/>
    <property type="project" value="TreeGrafter"/>
</dbReference>
<dbReference type="InterPro" id="IPR029069">
    <property type="entry name" value="HotDog_dom_sf"/>
</dbReference>
<dbReference type="InterPro" id="IPR006683">
    <property type="entry name" value="Thioestr_dom"/>
</dbReference>
<evidence type="ECO:0000256" key="1">
    <source>
        <dbReference type="ARBA" id="ARBA00010458"/>
    </source>
</evidence>
<reference evidence="5 6" key="1">
    <citation type="submission" date="2020-02" db="EMBL/GenBank/DDBJ databases">
        <authorList>
            <person name="Khan S.A."/>
            <person name="Jeon C.O."/>
            <person name="Chun B.H."/>
        </authorList>
    </citation>
    <scope>NUCLEOTIDE SEQUENCE [LARGE SCALE GENOMIC DNA]</scope>
    <source>
        <strain evidence="5 6">H239</strain>
    </source>
</reference>